<feature type="domain" description="Aminotransferase class I/classII large" evidence="12">
    <location>
        <begin position="20"/>
        <end position="328"/>
    </location>
</feature>
<dbReference type="InterPro" id="IPR004839">
    <property type="entry name" value="Aminotransferase_I/II_large"/>
</dbReference>
<evidence type="ECO:0000256" key="1">
    <source>
        <dbReference type="ARBA" id="ARBA00001933"/>
    </source>
</evidence>
<keyword evidence="9" id="KW-0368">Histidine biosynthesis</keyword>
<keyword evidence="7" id="KW-0808">Transferase</keyword>
<keyword evidence="8 11" id="KW-0663">Pyridoxal phosphate</keyword>
<keyword evidence="5" id="KW-0032">Aminotransferase</keyword>
<dbReference type="Proteomes" id="UP000178448">
    <property type="component" value="Unassembled WGS sequence"/>
</dbReference>
<dbReference type="Gene3D" id="3.40.640.10">
    <property type="entry name" value="Type I PLP-dependent aspartate aminotransferase-like (Major domain)"/>
    <property type="match status" value="1"/>
</dbReference>
<name>A0A1F5YVG7_9BACT</name>
<dbReference type="GO" id="GO:0030170">
    <property type="term" value="F:pyridoxal phosphate binding"/>
    <property type="evidence" value="ECO:0007669"/>
    <property type="project" value="InterPro"/>
</dbReference>
<evidence type="ECO:0000256" key="2">
    <source>
        <dbReference type="ARBA" id="ARBA00005011"/>
    </source>
</evidence>
<dbReference type="Pfam" id="PF00155">
    <property type="entry name" value="Aminotran_1_2"/>
    <property type="match status" value="1"/>
</dbReference>
<organism evidence="13 14">
    <name type="scientific">Candidatus Gottesmanbacteria bacterium RBG_16_52_11</name>
    <dbReference type="NCBI Taxonomy" id="1798374"/>
    <lineage>
        <taxon>Bacteria</taxon>
        <taxon>Candidatus Gottesmaniibacteriota</taxon>
    </lineage>
</organism>
<dbReference type="EC" id="2.6.1.9" evidence="4"/>
<comment type="similarity">
    <text evidence="3">Belongs to the class-II pyridoxal-phosphate-dependent aminotransferase family. Histidinol-phosphate aminotransferase subfamily.</text>
</comment>
<dbReference type="InterPro" id="IPR050106">
    <property type="entry name" value="HistidinolP_aminotransfase"/>
</dbReference>
<evidence type="ECO:0000256" key="4">
    <source>
        <dbReference type="ARBA" id="ARBA00012748"/>
    </source>
</evidence>
<dbReference type="PROSITE" id="PS00599">
    <property type="entry name" value="AA_TRANSFER_CLASS_2"/>
    <property type="match status" value="1"/>
</dbReference>
<dbReference type="InterPro" id="IPR015424">
    <property type="entry name" value="PyrdxlP-dep_Trfase"/>
</dbReference>
<comment type="cofactor">
    <cofactor evidence="1 11">
        <name>pyridoxal 5'-phosphate</name>
        <dbReference type="ChEBI" id="CHEBI:597326"/>
    </cofactor>
</comment>
<evidence type="ECO:0000313" key="13">
    <source>
        <dbReference type="EMBL" id="OGG04159.1"/>
    </source>
</evidence>
<dbReference type="PANTHER" id="PTHR43643:SF6">
    <property type="entry name" value="HISTIDINOL-PHOSPHATE AMINOTRANSFERASE"/>
    <property type="match status" value="1"/>
</dbReference>
<dbReference type="InterPro" id="IPR015422">
    <property type="entry name" value="PyrdxlP-dep_Trfase_small"/>
</dbReference>
<dbReference type="EMBL" id="MFJD01000004">
    <property type="protein sequence ID" value="OGG04159.1"/>
    <property type="molecule type" value="Genomic_DNA"/>
</dbReference>
<dbReference type="CDD" id="cd00609">
    <property type="entry name" value="AAT_like"/>
    <property type="match status" value="1"/>
</dbReference>
<evidence type="ECO:0000256" key="5">
    <source>
        <dbReference type="ARBA" id="ARBA00022576"/>
    </source>
</evidence>
<sequence length="351" mass="38225">MNQKIPSFRNLYAFGRKLPVDLSLSENPLGCPPGALKAISRLSRSDVFDYPDPDASLLREALASGLKIPVDMILVSNGAESIIKLIADAFITGGDEAVMPELTFPMFALAVKISGGIPVRVPMTESFDIDPDGICGRVGKRTKLVFICNPNNPTGRVLDAKIIIRVAGNISVPVVVDEANIEFGGQTVVNFTREIPNLIVLRTFSKGFGLAGMRVGFAAAGRDITERLKRIRQPFPVSAVTERVAVAGLSDTAFIRQTRSFMDRERNFLTREMRARGLRVIDSSANNLMVIVPGKSGAFVRRLEAEGVSVVDGTGFMCRTPVFIRVSPRLRSVNRKFLTAIDRIAGSGFRL</sequence>
<keyword evidence="6" id="KW-0028">Amino-acid biosynthesis</keyword>
<protein>
    <recommendedName>
        <fullName evidence="4">histidinol-phosphate transaminase</fullName>
        <ecNumber evidence="4">2.6.1.9</ecNumber>
    </recommendedName>
</protein>
<dbReference type="InterPro" id="IPR001917">
    <property type="entry name" value="Aminotrans_II_pyridoxalP_BS"/>
</dbReference>
<evidence type="ECO:0000256" key="3">
    <source>
        <dbReference type="ARBA" id="ARBA00007970"/>
    </source>
</evidence>
<dbReference type="GO" id="GO:0004400">
    <property type="term" value="F:histidinol-phosphate transaminase activity"/>
    <property type="evidence" value="ECO:0007669"/>
    <property type="project" value="UniProtKB-EC"/>
</dbReference>
<comment type="caution">
    <text evidence="13">The sequence shown here is derived from an EMBL/GenBank/DDBJ whole genome shotgun (WGS) entry which is preliminary data.</text>
</comment>
<dbReference type="SUPFAM" id="SSF53383">
    <property type="entry name" value="PLP-dependent transferases"/>
    <property type="match status" value="1"/>
</dbReference>
<comment type="catalytic activity">
    <reaction evidence="10">
        <text>L-histidinol phosphate + 2-oxoglutarate = 3-(imidazol-4-yl)-2-oxopropyl phosphate + L-glutamate</text>
        <dbReference type="Rhea" id="RHEA:23744"/>
        <dbReference type="ChEBI" id="CHEBI:16810"/>
        <dbReference type="ChEBI" id="CHEBI:29985"/>
        <dbReference type="ChEBI" id="CHEBI:57766"/>
        <dbReference type="ChEBI" id="CHEBI:57980"/>
        <dbReference type="EC" id="2.6.1.9"/>
    </reaction>
</comment>
<dbReference type="Gene3D" id="3.90.1150.10">
    <property type="entry name" value="Aspartate Aminotransferase, domain 1"/>
    <property type="match status" value="1"/>
</dbReference>
<dbReference type="PANTHER" id="PTHR43643">
    <property type="entry name" value="HISTIDINOL-PHOSPHATE AMINOTRANSFERASE 2"/>
    <property type="match status" value="1"/>
</dbReference>
<dbReference type="AlphaFoldDB" id="A0A1F5YVG7"/>
<proteinExistence type="inferred from homology"/>
<dbReference type="GO" id="GO:0000105">
    <property type="term" value="P:L-histidine biosynthetic process"/>
    <property type="evidence" value="ECO:0007669"/>
    <property type="project" value="UniProtKB-KW"/>
</dbReference>
<evidence type="ECO:0000313" key="14">
    <source>
        <dbReference type="Proteomes" id="UP000178448"/>
    </source>
</evidence>
<evidence type="ECO:0000256" key="10">
    <source>
        <dbReference type="ARBA" id="ARBA00047481"/>
    </source>
</evidence>
<evidence type="ECO:0000256" key="8">
    <source>
        <dbReference type="ARBA" id="ARBA00022898"/>
    </source>
</evidence>
<comment type="pathway">
    <text evidence="2">Amino-acid biosynthesis; L-histidine biosynthesis; L-histidine from 5-phospho-alpha-D-ribose 1-diphosphate: step 7/9.</text>
</comment>
<evidence type="ECO:0000256" key="9">
    <source>
        <dbReference type="ARBA" id="ARBA00023102"/>
    </source>
</evidence>
<evidence type="ECO:0000256" key="6">
    <source>
        <dbReference type="ARBA" id="ARBA00022605"/>
    </source>
</evidence>
<dbReference type="STRING" id="1798374.A2Z33_03300"/>
<evidence type="ECO:0000256" key="11">
    <source>
        <dbReference type="RuleBase" id="RU003693"/>
    </source>
</evidence>
<reference evidence="13 14" key="1">
    <citation type="journal article" date="2016" name="Nat. Commun.">
        <title>Thousands of microbial genomes shed light on interconnected biogeochemical processes in an aquifer system.</title>
        <authorList>
            <person name="Anantharaman K."/>
            <person name="Brown C.T."/>
            <person name="Hug L.A."/>
            <person name="Sharon I."/>
            <person name="Castelle C.J."/>
            <person name="Probst A.J."/>
            <person name="Thomas B.C."/>
            <person name="Singh A."/>
            <person name="Wilkins M.J."/>
            <person name="Karaoz U."/>
            <person name="Brodie E.L."/>
            <person name="Williams K.H."/>
            <person name="Hubbard S.S."/>
            <person name="Banfield J.F."/>
        </authorList>
    </citation>
    <scope>NUCLEOTIDE SEQUENCE [LARGE SCALE GENOMIC DNA]</scope>
</reference>
<gene>
    <name evidence="13" type="ORF">A2Z33_03300</name>
</gene>
<evidence type="ECO:0000259" key="12">
    <source>
        <dbReference type="Pfam" id="PF00155"/>
    </source>
</evidence>
<dbReference type="InterPro" id="IPR015421">
    <property type="entry name" value="PyrdxlP-dep_Trfase_major"/>
</dbReference>
<evidence type="ECO:0000256" key="7">
    <source>
        <dbReference type="ARBA" id="ARBA00022679"/>
    </source>
</evidence>
<accession>A0A1F5YVG7</accession>